<gene>
    <name evidence="2" type="ORF">RM540_10080</name>
</gene>
<name>A0ABU3BSF2_9BACT</name>
<protein>
    <submittedName>
        <fullName evidence="2">DoxX family protein</fullName>
    </submittedName>
</protein>
<dbReference type="EMBL" id="JAVRHT010000021">
    <property type="protein sequence ID" value="MDT0632091.1"/>
    <property type="molecule type" value="Genomic_DNA"/>
</dbReference>
<sequence length="127" mass="13253">MIGLPDGGLRAASVVVLALVFVGAGALHFVRPQAFEAIVPPTLPAPRLLVLVSGAAEILGGLGLLVPAVRPWAGWGLVALLVAVFPANVFMATHAERFAGLAPAWALWARLPLQAVLIVWVVWASRP</sequence>
<keyword evidence="1" id="KW-1133">Transmembrane helix</keyword>
<accession>A0ABU3BSF2</accession>
<feature type="transmembrane region" description="Helical" evidence="1">
    <location>
        <begin position="12"/>
        <end position="30"/>
    </location>
</feature>
<keyword evidence="1" id="KW-0812">Transmembrane</keyword>
<feature type="transmembrane region" description="Helical" evidence="1">
    <location>
        <begin position="72"/>
        <end position="92"/>
    </location>
</feature>
<dbReference type="RefSeq" id="WP_311663687.1">
    <property type="nucleotide sequence ID" value="NZ_JAVRHT010000021.1"/>
</dbReference>
<evidence type="ECO:0000256" key="1">
    <source>
        <dbReference type="SAM" id="Phobius"/>
    </source>
</evidence>
<reference evidence="2 3" key="1">
    <citation type="submission" date="2023-09" db="EMBL/GenBank/DDBJ databases">
        <authorList>
            <person name="Rey-Velasco X."/>
        </authorList>
    </citation>
    <scope>NUCLEOTIDE SEQUENCE [LARGE SCALE GENOMIC DNA]</scope>
    <source>
        <strain evidence="2 3">F394</strain>
    </source>
</reference>
<feature type="transmembrane region" description="Helical" evidence="1">
    <location>
        <begin position="48"/>
        <end position="66"/>
    </location>
</feature>
<dbReference type="Proteomes" id="UP001267426">
    <property type="component" value="Unassembled WGS sequence"/>
</dbReference>
<dbReference type="PANTHER" id="PTHR36974">
    <property type="entry name" value="MEMBRANE PROTEIN-RELATED"/>
    <property type="match status" value="1"/>
</dbReference>
<organism evidence="2 3">
    <name type="scientific">Rubrivirga litoralis</name>
    <dbReference type="NCBI Taxonomy" id="3075598"/>
    <lineage>
        <taxon>Bacteria</taxon>
        <taxon>Pseudomonadati</taxon>
        <taxon>Rhodothermota</taxon>
        <taxon>Rhodothermia</taxon>
        <taxon>Rhodothermales</taxon>
        <taxon>Rubricoccaceae</taxon>
        <taxon>Rubrivirga</taxon>
    </lineage>
</organism>
<feature type="transmembrane region" description="Helical" evidence="1">
    <location>
        <begin position="104"/>
        <end position="123"/>
    </location>
</feature>
<keyword evidence="3" id="KW-1185">Reference proteome</keyword>
<proteinExistence type="predicted"/>
<evidence type="ECO:0000313" key="2">
    <source>
        <dbReference type="EMBL" id="MDT0632091.1"/>
    </source>
</evidence>
<evidence type="ECO:0000313" key="3">
    <source>
        <dbReference type="Proteomes" id="UP001267426"/>
    </source>
</evidence>
<dbReference type="PANTHER" id="PTHR36974:SF1">
    <property type="entry name" value="DOXX FAMILY MEMBRANE PROTEIN"/>
    <property type="match status" value="1"/>
</dbReference>
<keyword evidence="1" id="KW-0472">Membrane</keyword>
<comment type="caution">
    <text evidence="2">The sequence shown here is derived from an EMBL/GenBank/DDBJ whole genome shotgun (WGS) entry which is preliminary data.</text>
</comment>